<evidence type="ECO:0000256" key="11">
    <source>
        <dbReference type="ARBA" id="ARBA00025785"/>
    </source>
</evidence>
<dbReference type="CDD" id="cd00609">
    <property type="entry name" value="AAT_like"/>
    <property type="match status" value="3"/>
</dbReference>
<dbReference type="InterPro" id="IPR015424">
    <property type="entry name" value="PyrdxlP-dep_Trfase"/>
</dbReference>
<dbReference type="FunFam" id="1.10.287.1970:FF:000001">
    <property type="entry name" value="Alanine aminotransferase 2"/>
    <property type="match status" value="2"/>
</dbReference>
<comment type="caution">
    <text evidence="20">The sequence shown here is derived from an EMBL/GenBank/DDBJ whole genome shotgun (WGS) entry which is preliminary data.</text>
</comment>
<dbReference type="UniPathway" id="UPA00528">
    <property type="reaction ID" value="UER00586"/>
</dbReference>
<feature type="domain" description="Aminotransferase class I/classII large" evidence="19">
    <location>
        <begin position="85"/>
        <end position="408"/>
    </location>
</feature>
<dbReference type="GO" id="GO:0030170">
    <property type="term" value="F:pyridoxal phosphate binding"/>
    <property type="evidence" value="ECO:0007669"/>
    <property type="project" value="InterPro"/>
</dbReference>
<evidence type="ECO:0000256" key="13">
    <source>
        <dbReference type="ARBA" id="ARBA00047412"/>
    </source>
</evidence>
<dbReference type="InterPro" id="IPR004839">
    <property type="entry name" value="Aminotransferase_I/II_large"/>
</dbReference>
<dbReference type="EMBL" id="QNUK01000730">
    <property type="protein sequence ID" value="KAF5890053.1"/>
    <property type="molecule type" value="Genomic_DNA"/>
</dbReference>
<dbReference type="PANTHER" id="PTHR11751">
    <property type="entry name" value="ALANINE AMINOTRANSFERASE"/>
    <property type="match status" value="1"/>
</dbReference>
<feature type="domain" description="Aminotransferase class I/classII large" evidence="19">
    <location>
        <begin position="834"/>
        <end position="1072"/>
    </location>
</feature>
<evidence type="ECO:0000256" key="4">
    <source>
        <dbReference type="ARBA" id="ARBA00022490"/>
    </source>
</evidence>
<feature type="domain" description="Aminotransferase class I/classII large" evidence="19">
    <location>
        <begin position="462"/>
        <end position="781"/>
    </location>
</feature>
<keyword evidence="6 20" id="KW-0032">Aminotransferase</keyword>
<dbReference type="AlphaFoldDB" id="A0A8J4TGM0"/>
<evidence type="ECO:0000256" key="12">
    <source>
        <dbReference type="ARBA" id="ARBA00026106"/>
    </source>
</evidence>
<evidence type="ECO:0000256" key="6">
    <source>
        <dbReference type="ARBA" id="ARBA00022576"/>
    </source>
</evidence>
<evidence type="ECO:0000256" key="15">
    <source>
        <dbReference type="ARBA" id="ARBA00074120"/>
    </source>
</evidence>
<comment type="catalytic activity">
    <reaction evidence="13">
        <text>L-alanine + 2-oxoglutarate = pyruvate + L-glutamate</text>
        <dbReference type="Rhea" id="RHEA:19453"/>
        <dbReference type="ChEBI" id="CHEBI:15361"/>
        <dbReference type="ChEBI" id="CHEBI:16810"/>
        <dbReference type="ChEBI" id="CHEBI:29985"/>
        <dbReference type="ChEBI" id="CHEBI:57972"/>
        <dbReference type="EC" id="2.6.1.2"/>
    </reaction>
</comment>
<keyword evidence="9" id="KW-0007">Acetylation</keyword>
<dbReference type="EC" id="2.6.1.2" evidence="12"/>
<dbReference type="FunFam" id="3.40.640.10:FF:000129">
    <property type="entry name" value="Alanine aminotransferase 2"/>
    <property type="match status" value="2"/>
</dbReference>
<accession>A0A8J4TGM0</accession>
<evidence type="ECO:0000256" key="10">
    <source>
        <dbReference type="ARBA" id="ARBA00025708"/>
    </source>
</evidence>
<sequence length="1082" mass="119672">YSRGKMKRISLLREINPKLKGPCVSAQDILDRCAGQMMGEIDQGLEKHYKSVLNVSSADFHRLGLKPITFVRQVLAACSYPFLLNDERLPLDTRERARRILGTCAGGSIGSYTVTRGIKELHASICNFITKRDGVVPDPDNIYMTSGSQKALIMFLKLLVPSEDSLKTGVLSPFPSYTTFNMAVEAHGGIVVPYYLSEEQGWAIQPEELCRAVHTARMQCNPKVLYVINPGTTGHVQSKDSIAEVIRFAAEERLFLMVDEVHQDMVYGKGSEFYSYRRVLSEMGPPYSSNVELVSFNSISKTVLGECGLRGGYVEFVNLDPLVIPYIYKIFSALSCGSLGGQIALDLMLKPPKPNQSSYELFSKEVASIRSAIRNNAQKILEDLSDLPGISCQPVNGGIFAFPRLHLSQSAIKHAEGLEKHYKSVLNVSSDDFHRMGTKPITFVRQVLAACFYPSLLNDERLPLDARERARRILGTCAGGSIGSYTVTRGIKELHASICNFITKRDGVVPDPDNIYMTSGSQKALIMFLKLLVPSEDSLKTGVLSPFPSYTTFNMAVEAHGGIVVPYYLSEEQGWAIQPEELCRAVHTARMQCNPKVLYVINPGTTGHVQSKDSIAEVIRFAAEERLFLMVDEVHQDMVYGKGSEFYSYRRVLSEMGPPYSSNVELVSFNSISKTVLGECGLRGGYVEFVNLDPLVIPYIYKIFSALSCGSLGGQIALDLMLKPPKPNQSSYELFSKEVASIRSAIRNNAQKILEDLSDLPGISCQPVNGGIFAFPRLHLSQSAIKHAEGLEKHYKSVLNVSSDDFHRMGTKPITFVRQMFLKLLVPSEDSLKTGVLSPVPSYTTFNMAVEAHGGIVVPYYLSEEQGWAIQPEELCRAVHTARMQCNPKVLYVINPGTTGHVQSKDSIAEVIRFAAEERLFLMVDEVHQDMVYGKGSEFYSYRRVLSEMGPPYSSNVELVSFNSISKTVLGECGLRGGYVEFVNLDPLVIPYIYKIFSALSCGSLGGQIALDLMLNPPKPNQSSYELFSKEVASIRSAIRNNAQKILEDLSDLPGISCQPVNGGIFAFPRLHLSQSAIKHAE</sequence>
<comment type="pathway">
    <text evidence="10">Amino-acid degradation; L-alanine degradation via transaminase pathway; pyruvate from L-alanine: step 1/1.</text>
</comment>
<evidence type="ECO:0000256" key="18">
    <source>
        <dbReference type="ARBA" id="ARBA00082842"/>
    </source>
</evidence>
<gene>
    <name evidence="20" type="ORF">DAT39_020244</name>
</gene>
<keyword evidence="4" id="KW-0963">Cytoplasm</keyword>
<reference evidence="20" key="1">
    <citation type="submission" date="2020-07" db="EMBL/GenBank/DDBJ databases">
        <title>Clarias magur genome sequencing, assembly and annotation.</title>
        <authorList>
            <person name="Kushwaha B."/>
            <person name="Kumar R."/>
            <person name="Das P."/>
            <person name="Joshi C.G."/>
            <person name="Kumar D."/>
            <person name="Nagpure N.S."/>
            <person name="Pandey M."/>
            <person name="Agarwal S."/>
            <person name="Srivastava S."/>
            <person name="Singh M."/>
            <person name="Sahoo L."/>
            <person name="Jayasankar P."/>
            <person name="Meher P.K."/>
            <person name="Koringa P.G."/>
            <person name="Iquebal M.A."/>
            <person name="Das S.P."/>
            <person name="Bit A."/>
            <person name="Patnaik S."/>
            <person name="Patel N."/>
            <person name="Shah T.M."/>
            <person name="Hinsu A."/>
            <person name="Jena J.K."/>
        </authorList>
    </citation>
    <scope>NUCLEOTIDE SEQUENCE</scope>
    <source>
        <strain evidence="20">CIFAMagur01</strain>
        <tissue evidence="20">Testis</tissue>
    </source>
</reference>
<comment type="cofactor">
    <cofactor evidence="1">
        <name>pyridoxal 5'-phosphate</name>
        <dbReference type="ChEBI" id="CHEBI:597326"/>
    </cofactor>
</comment>
<organism evidence="20 21">
    <name type="scientific">Clarias magur</name>
    <name type="common">Asian catfish</name>
    <name type="synonym">Macropteronotus magur</name>
    <dbReference type="NCBI Taxonomy" id="1594786"/>
    <lineage>
        <taxon>Eukaryota</taxon>
        <taxon>Metazoa</taxon>
        <taxon>Chordata</taxon>
        <taxon>Craniata</taxon>
        <taxon>Vertebrata</taxon>
        <taxon>Euteleostomi</taxon>
        <taxon>Actinopterygii</taxon>
        <taxon>Neopterygii</taxon>
        <taxon>Teleostei</taxon>
        <taxon>Ostariophysi</taxon>
        <taxon>Siluriformes</taxon>
        <taxon>Clariidae</taxon>
        <taxon>Clarias</taxon>
    </lineage>
</organism>
<evidence type="ECO:0000256" key="7">
    <source>
        <dbReference type="ARBA" id="ARBA00022679"/>
    </source>
</evidence>
<evidence type="ECO:0000256" key="3">
    <source>
        <dbReference type="ARBA" id="ARBA00011738"/>
    </source>
</evidence>
<evidence type="ECO:0000313" key="20">
    <source>
        <dbReference type="EMBL" id="KAF5890053.1"/>
    </source>
</evidence>
<proteinExistence type="inferred from homology"/>
<evidence type="ECO:0000256" key="1">
    <source>
        <dbReference type="ARBA" id="ARBA00001933"/>
    </source>
</evidence>
<dbReference type="InterPro" id="IPR045088">
    <property type="entry name" value="ALAT1/2-like"/>
</dbReference>
<feature type="non-terminal residue" evidence="20">
    <location>
        <position position="1082"/>
    </location>
</feature>
<dbReference type="SUPFAM" id="SSF53383">
    <property type="entry name" value="PLP-dependent transferases"/>
    <property type="match status" value="3"/>
</dbReference>
<keyword evidence="21" id="KW-1185">Reference proteome</keyword>
<evidence type="ECO:0000256" key="5">
    <source>
        <dbReference type="ARBA" id="ARBA00022553"/>
    </source>
</evidence>
<evidence type="ECO:0000256" key="9">
    <source>
        <dbReference type="ARBA" id="ARBA00022990"/>
    </source>
</evidence>
<protein>
    <recommendedName>
        <fullName evidence="15">Alanine aminotransferase 1</fullName>
        <ecNumber evidence="12">2.6.1.2</ecNumber>
    </recommendedName>
    <alternativeName>
        <fullName evidence="17">Glutamate pyruvate transaminase 1</fullName>
    </alternativeName>
    <alternativeName>
        <fullName evidence="16">Glutamic--alanine transaminase 1</fullName>
    </alternativeName>
    <alternativeName>
        <fullName evidence="18">Glutamic--pyruvic transaminase 1</fullName>
    </alternativeName>
</protein>
<feature type="non-terminal residue" evidence="20">
    <location>
        <position position="1"/>
    </location>
</feature>
<comment type="subunit">
    <text evidence="3">Homodimer.</text>
</comment>
<dbReference type="Gene3D" id="1.10.287.1970">
    <property type="match status" value="2"/>
</dbReference>
<keyword evidence="7" id="KW-0808">Transferase</keyword>
<dbReference type="InterPro" id="IPR015422">
    <property type="entry name" value="PyrdxlP-dep_Trfase_small"/>
</dbReference>
<comment type="subcellular location">
    <subcellularLocation>
        <location evidence="2">Cytoplasm</location>
    </subcellularLocation>
</comment>
<evidence type="ECO:0000256" key="16">
    <source>
        <dbReference type="ARBA" id="ARBA00076222"/>
    </source>
</evidence>
<evidence type="ECO:0000256" key="17">
    <source>
        <dbReference type="ARBA" id="ARBA00080231"/>
    </source>
</evidence>
<evidence type="ECO:0000256" key="2">
    <source>
        <dbReference type="ARBA" id="ARBA00004496"/>
    </source>
</evidence>
<dbReference type="GO" id="GO:0005737">
    <property type="term" value="C:cytoplasm"/>
    <property type="evidence" value="ECO:0007669"/>
    <property type="project" value="UniProtKB-SubCell"/>
</dbReference>
<evidence type="ECO:0000313" key="21">
    <source>
        <dbReference type="Proteomes" id="UP000727407"/>
    </source>
</evidence>
<dbReference type="Pfam" id="PF00155">
    <property type="entry name" value="Aminotran_1_2"/>
    <property type="match status" value="3"/>
</dbReference>
<keyword evidence="5" id="KW-0597">Phosphoprotein</keyword>
<dbReference type="GO" id="GO:0042853">
    <property type="term" value="P:L-alanine catabolic process"/>
    <property type="evidence" value="ECO:0007669"/>
    <property type="project" value="UniProtKB-UniPathway"/>
</dbReference>
<dbReference type="FunFam" id="3.40.640.10:FF:000236">
    <property type="entry name" value="Alanine aminotransferase 2"/>
    <property type="match status" value="1"/>
</dbReference>
<evidence type="ECO:0000259" key="19">
    <source>
        <dbReference type="Pfam" id="PF00155"/>
    </source>
</evidence>
<keyword evidence="8" id="KW-0663">Pyridoxal phosphate</keyword>
<dbReference type="InterPro" id="IPR015421">
    <property type="entry name" value="PyrdxlP-dep_Trfase_major"/>
</dbReference>
<dbReference type="OrthoDB" id="1732682at2759"/>
<name>A0A8J4TGM0_CLAMG</name>
<comment type="similarity">
    <text evidence="11">Belongs to the class-I pyridoxal-phosphate-dependent aminotransferase family. Alanine aminotransferase subfamily.</text>
</comment>
<dbReference type="GO" id="GO:0004021">
    <property type="term" value="F:L-alanine:2-oxoglutarate aminotransferase activity"/>
    <property type="evidence" value="ECO:0007669"/>
    <property type="project" value="UniProtKB-EC"/>
</dbReference>
<dbReference type="Gene3D" id="3.90.1150.10">
    <property type="entry name" value="Aspartate Aminotransferase, domain 1"/>
    <property type="match status" value="1"/>
</dbReference>
<comment type="function">
    <text evidence="14">Catalyzes the reversible transamination between alanine and 2-oxoglutarate to form pyruvate and glutamate. Participates in cellular nitrogen metabolism and also in liver gluconeogenesis starting with precursors transported from skeletal muscles.</text>
</comment>
<dbReference type="PANTHER" id="PTHR11751:SF469">
    <property type="entry name" value="ALANINE TRANSAMINASE"/>
    <property type="match status" value="1"/>
</dbReference>
<evidence type="ECO:0000256" key="8">
    <source>
        <dbReference type="ARBA" id="ARBA00022898"/>
    </source>
</evidence>
<evidence type="ECO:0000256" key="14">
    <source>
        <dbReference type="ARBA" id="ARBA00059280"/>
    </source>
</evidence>
<dbReference type="Gene3D" id="3.40.640.10">
    <property type="entry name" value="Type I PLP-dependent aspartate aminotransferase-like (Major domain)"/>
    <property type="match status" value="3"/>
</dbReference>
<dbReference type="Proteomes" id="UP000727407">
    <property type="component" value="Unassembled WGS sequence"/>
</dbReference>